<protein>
    <submittedName>
        <fullName evidence="1">Uncharacterized protein</fullName>
    </submittedName>
</protein>
<name>A0A6G1CLJ2_9ORYZ</name>
<accession>A0A6G1CLJ2</accession>
<proteinExistence type="predicted"/>
<keyword evidence="2" id="KW-1185">Reference proteome</keyword>
<sequence length="79" mass="8484">MPPPYAPQQVRKVLAVRREGKDQRESVEIGGRASPLADETTEAAEVVAADGYYATVAPTPALARSRFSTLGTRVVSGRR</sequence>
<organism evidence="1 2">
    <name type="scientific">Oryza meyeriana var. granulata</name>
    <dbReference type="NCBI Taxonomy" id="110450"/>
    <lineage>
        <taxon>Eukaryota</taxon>
        <taxon>Viridiplantae</taxon>
        <taxon>Streptophyta</taxon>
        <taxon>Embryophyta</taxon>
        <taxon>Tracheophyta</taxon>
        <taxon>Spermatophyta</taxon>
        <taxon>Magnoliopsida</taxon>
        <taxon>Liliopsida</taxon>
        <taxon>Poales</taxon>
        <taxon>Poaceae</taxon>
        <taxon>BOP clade</taxon>
        <taxon>Oryzoideae</taxon>
        <taxon>Oryzeae</taxon>
        <taxon>Oryzinae</taxon>
        <taxon>Oryza</taxon>
        <taxon>Oryza meyeriana</taxon>
    </lineage>
</organism>
<reference evidence="1 2" key="1">
    <citation type="submission" date="2019-11" db="EMBL/GenBank/DDBJ databases">
        <title>Whole genome sequence of Oryza granulata.</title>
        <authorList>
            <person name="Li W."/>
        </authorList>
    </citation>
    <scope>NUCLEOTIDE SEQUENCE [LARGE SCALE GENOMIC DNA]</scope>
    <source>
        <strain evidence="2">cv. Menghai</strain>
        <tissue evidence="1">Leaf</tissue>
    </source>
</reference>
<evidence type="ECO:0000313" key="1">
    <source>
        <dbReference type="EMBL" id="KAF0900951.1"/>
    </source>
</evidence>
<evidence type="ECO:0000313" key="2">
    <source>
        <dbReference type="Proteomes" id="UP000479710"/>
    </source>
</evidence>
<comment type="caution">
    <text evidence="1">The sequence shown here is derived from an EMBL/GenBank/DDBJ whole genome shotgun (WGS) entry which is preliminary data.</text>
</comment>
<dbReference type="Proteomes" id="UP000479710">
    <property type="component" value="Unassembled WGS sequence"/>
</dbReference>
<gene>
    <name evidence="1" type="ORF">E2562_037085</name>
</gene>
<dbReference type="EMBL" id="SPHZ02000009">
    <property type="protein sequence ID" value="KAF0900951.1"/>
    <property type="molecule type" value="Genomic_DNA"/>
</dbReference>
<dbReference type="AlphaFoldDB" id="A0A6G1CLJ2"/>